<name>A0AAD0E051_9PSED</name>
<protein>
    <submittedName>
        <fullName evidence="1">Uncharacterized protein</fullName>
    </submittedName>
</protein>
<dbReference type="AlphaFoldDB" id="A0AAD0E051"/>
<organism evidence="1 2">
    <name type="scientific">Pseudomonas avellanae</name>
    <dbReference type="NCBI Taxonomy" id="46257"/>
    <lineage>
        <taxon>Bacteria</taxon>
        <taxon>Pseudomonadati</taxon>
        <taxon>Pseudomonadota</taxon>
        <taxon>Gammaproteobacteria</taxon>
        <taxon>Pseudomonadales</taxon>
        <taxon>Pseudomonadaceae</taxon>
        <taxon>Pseudomonas</taxon>
    </lineage>
</organism>
<sequence>MKNRHCAALAVFRYALRCFVANSGKACQVLR</sequence>
<evidence type="ECO:0000313" key="2">
    <source>
        <dbReference type="Proteomes" id="UP000236903"/>
    </source>
</evidence>
<gene>
    <name evidence="1" type="ORF">BKM03_20085</name>
</gene>
<accession>A0AAD0E051</accession>
<dbReference type="Proteomes" id="UP000236903">
    <property type="component" value="Chromosome"/>
</dbReference>
<dbReference type="EMBL" id="CP026562">
    <property type="protein sequence ID" value="AVB21271.1"/>
    <property type="molecule type" value="Genomic_DNA"/>
</dbReference>
<reference evidence="1 2" key="1">
    <citation type="submission" date="2018-02" db="EMBL/GenBank/DDBJ databases">
        <title>Comparative genomics of Pseudomonas syringae.</title>
        <authorList>
            <person name="Hulin M.T."/>
        </authorList>
    </citation>
    <scope>NUCLEOTIDE SEQUENCE [LARGE SCALE GENOMIC DNA]</scope>
    <source>
        <strain evidence="1 2">R2leaf</strain>
    </source>
</reference>
<evidence type="ECO:0000313" key="1">
    <source>
        <dbReference type="EMBL" id="AVB21271.1"/>
    </source>
</evidence>
<dbReference type="KEGG" id="pavl:BKM03_20085"/>
<proteinExistence type="predicted"/>